<accession>A0A0D2AE17</accession>
<sequence>MRLINVDNLSLKEFNEANTPEYAILSHTWVDGQEVSFHEMQSPNRSRATKHKSGFKKIERCANEAKDHNLAWIWVDTCCIDKSSSAELSEAINSMYHYYRQASVCFAYLADVDLDSDRLRPRLVSLSSGLQLSANAGRQLIEKIRDSKWFTRGWTLQELIAPKNLFFYSSSWRFLGEKRIVARELAEITRIPPHVLKNGDVASCSIAQRISWAATRQTTRTEDIAYCLLGILEINMPLLYGEGGKAFIRLQEEIIRNSTDQSILAWEFEDNLDDPLSYLTGCLADSPKRFKNCGSIVEKINHEDDARNLAFAVTNLGLNINLPINIHPNGVISAALNCQRTGSDGKHEQVRIFMRQLRRGLHARIPTRKDLLVDKESLQQADITIIRRTSPFAPKVAHFSEAYALMLTSKDNQMKKVFMAPGFDQRKNLGVATSKGLYSLRRPPPPPKKDTILAFIVAGDYRTVGLIIGITPGTERDVLWCQFMDMQMIGDVTSQTSHVRNVVDQPLSPLIELPRNNRVTWEAGTRFKMPTDNEPRTFSGRPGSLTSDASKLTIQCSPEVVDDRLVLHIDVGCLW</sequence>
<dbReference type="OrthoDB" id="20872at2759"/>
<evidence type="ECO:0000313" key="4">
    <source>
        <dbReference type="Proteomes" id="UP000053259"/>
    </source>
</evidence>
<dbReference type="PANTHER" id="PTHR10622">
    <property type="entry name" value="HET DOMAIN-CONTAINING PROTEIN"/>
    <property type="match status" value="1"/>
</dbReference>
<evidence type="ECO:0000259" key="1">
    <source>
        <dbReference type="Pfam" id="PF06985"/>
    </source>
</evidence>
<protein>
    <submittedName>
        <fullName evidence="3">Uncharacterized protein</fullName>
    </submittedName>
</protein>
<proteinExistence type="predicted"/>
<reference evidence="3 4" key="1">
    <citation type="submission" date="2015-01" db="EMBL/GenBank/DDBJ databases">
        <title>The Genome Sequence of Ochroconis gallopava CBS43764.</title>
        <authorList>
            <consortium name="The Broad Institute Genomics Platform"/>
            <person name="Cuomo C."/>
            <person name="de Hoog S."/>
            <person name="Gorbushina A."/>
            <person name="Stielow B."/>
            <person name="Teixiera M."/>
            <person name="Abouelleil A."/>
            <person name="Chapman S.B."/>
            <person name="Priest M."/>
            <person name="Young S.K."/>
            <person name="Wortman J."/>
            <person name="Nusbaum C."/>
            <person name="Birren B."/>
        </authorList>
    </citation>
    <scope>NUCLEOTIDE SEQUENCE [LARGE SCALE GENOMIC DNA]</scope>
    <source>
        <strain evidence="3 4">CBS 43764</strain>
    </source>
</reference>
<dbReference type="InterPro" id="IPR010730">
    <property type="entry name" value="HET"/>
</dbReference>
<dbReference type="VEuPathDB" id="FungiDB:PV09_03766"/>
<organism evidence="3 4">
    <name type="scientific">Verruconis gallopava</name>
    <dbReference type="NCBI Taxonomy" id="253628"/>
    <lineage>
        <taxon>Eukaryota</taxon>
        <taxon>Fungi</taxon>
        <taxon>Dikarya</taxon>
        <taxon>Ascomycota</taxon>
        <taxon>Pezizomycotina</taxon>
        <taxon>Dothideomycetes</taxon>
        <taxon>Pleosporomycetidae</taxon>
        <taxon>Venturiales</taxon>
        <taxon>Sympoventuriaceae</taxon>
        <taxon>Verruconis</taxon>
    </lineage>
</organism>
<dbReference type="STRING" id="253628.A0A0D2AE17"/>
<dbReference type="Pfam" id="PF06985">
    <property type="entry name" value="HET"/>
    <property type="match status" value="1"/>
</dbReference>
<feature type="domain" description="DUF8212" evidence="2">
    <location>
        <begin position="245"/>
        <end position="267"/>
    </location>
</feature>
<dbReference type="GeneID" id="27311739"/>
<dbReference type="PANTHER" id="PTHR10622:SF10">
    <property type="entry name" value="HET DOMAIN-CONTAINING PROTEIN"/>
    <property type="match status" value="1"/>
</dbReference>
<keyword evidence="4" id="KW-1185">Reference proteome</keyword>
<dbReference type="InterPro" id="IPR058525">
    <property type="entry name" value="DUF8212"/>
</dbReference>
<name>A0A0D2AE17_9PEZI</name>
<dbReference type="Pfam" id="PF26640">
    <property type="entry name" value="DUF8212"/>
    <property type="match status" value="1"/>
</dbReference>
<dbReference type="HOGENOM" id="CLU_000288_138_11_1"/>
<dbReference type="EMBL" id="KN847538">
    <property type="protein sequence ID" value="KIW05228.1"/>
    <property type="molecule type" value="Genomic_DNA"/>
</dbReference>
<feature type="domain" description="Heterokaryon incompatibility" evidence="1">
    <location>
        <begin position="22"/>
        <end position="158"/>
    </location>
</feature>
<dbReference type="Proteomes" id="UP000053259">
    <property type="component" value="Unassembled WGS sequence"/>
</dbReference>
<evidence type="ECO:0000313" key="3">
    <source>
        <dbReference type="EMBL" id="KIW05228.1"/>
    </source>
</evidence>
<dbReference type="InParanoid" id="A0A0D2AE17"/>
<evidence type="ECO:0000259" key="2">
    <source>
        <dbReference type="Pfam" id="PF26640"/>
    </source>
</evidence>
<dbReference type="RefSeq" id="XP_016215097.1">
    <property type="nucleotide sequence ID" value="XM_016357008.1"/>
</dbReference>
<dbReference type="AlphaFoldDB" id="A0A0D2AE17"/>
<gene>
    <name evidence="3" type="ORF">PV09_03766</name>
</gene>